<dbReference type="EnsemblPlants" id="OGLUM07G06030.1">
    <property type="protein sequence ID" value="OGLUM07G06030.1"/>
    <property type="gene ID" value="OGLUM07G06030"/>
</dbReference>
<feature type="region of interest" description="Disordered" evidence="1">
    <location>
        <begin position="13"/>
        <end position="47"/>
    </location>
</feature>
<reference evidence="2" key="1">
    <citation type="submission" date="2015-04" db="UniProtKB">
        <authorList>
            <consortium name="EnsemblPlants"/>
        </authorList>
    </citation>
    <scope>IDENTIFICATION</scope>
</reference>
<protein>
    <submittedName>
        <fullName evidence="2">Uncharacterized protein</fullName>
    </submittedName>
</protein>
<organism evidence="2">
    <name type="scientific">Oryza glumipatula</name>
    <dbReference type="NCBI Taxonomy" id="40148"/>
    <lineage>
        <taxon>Eukaryota</taxon>
        <taxon>Viridiplantae</taxon>
        <taxon>Streptophyta</taxon>
        <taxon>Embryophyta</taxon>
        <taxon>Tracheophyta</taxon>
        <taxon>Spermatophyta</taxon>
        <taxon>Magnoliopsida</taxon>
        <taxon>Liliopsida</taxon>
        <taxon>Poales</taxon>
        <taxon>Poaceae</taxon>
        <taxon>BOP clade</taxon>
        <taxon>Oryzoideae</taxon>
        <taxon>Oryzeae</taxon>
        <taxon>Oryzinae</taxon>
        <taxon>Oryza</taxon>
    </lineage>
</organism>
<dbReference type="STRING" id="40148.A0A0E0AGY7"/>
<feature type="compositionally biased region" description="Gly residues" evidence="1">
    <location>
        <begin position="14"/>
        <end position="34"/>
    </location>
</feature>
<reference evidence="2" key="2">
    <citation type="submission" date="2018-05" db="EMBL/GenBank/DDBJ databases">
        <title>OgluRS3 (Oryza glumaepatula Reference Sequence Version 3).</title>
        <authorList>
            <person name="Zhang J."/>
            <person name="Kudrna D."/>
            <person name="Lee S."/>
            <person name="Talag J."/>
            <person name="Welchert J."/>
            <person name="Wing R.A."/>
        </authorList>
    </citation>
    <scope>NUCLEOTIDE SEQUENCE [LARGE SCALE GENOMIC DNA]</scope>
</reference>
<evidence type="ECO:0000313" key="2">
    <source>
        <dbReference type="EnsemblPlants" id="OGLUM07G06030.1"/>
    </source>
</evidence>
<dbReference type="Gramene" id="OGLUM07G06030.1">
    <property type="protein sequence ID" value="OGLUM07G06030.1"/>
    <property type="gene ID" value="OGLUM07G06030"/>
</dbReference>
<dbReference type="HOGENOM" id="CLU_2889490_0_0_1"/>
<sequence length="63" mass="6407">MWKDQMLLMKLEGGRPGGGAGGRGGGLMAAGVGAGTSSESDGGGQLEKETLEARCRRKAMLRA</sequence>
<proteinExistence type="predicted"/>
<keyword evidence="3" id="KW-1185">Reference proteome</keyword>
<name>A0A0E0AGY7_9ORYZ</name>
<dbReference type="AlphaFoldDB" id="A0A0E0AGY7"/>
<accession>A0A0E0AGY7</accession>
<evidence type="ECO:0000256" key="1">
    <source>
        <dbReference type="SAM" id="MobiDB-lite"/>
    </source>
</evidence>
<evidence type="ECO:0000313" key="3">
    <source>
        <dbReference type="Proteomes" id="UP000026961"/>
    </source>
</evidence>
<dbReference type="Proteomes" id="UP000026961">
    <property type="component" value="Chromosome 7"/>
</dbReference>